<evidence type="ECO:0000313" key="5">
    <source>
        <dbReference type="EMBL" id="GAA3395376.1"/>
    </source>
</evidence>
<organism evidence="5 6">
    <name type="scientific">Cryptosporangium minutisporangium</name>
    <dbReference type="NCBI Taxonomy" id="113569"/>
    <lineage>
        <taxon>Bacteria</taxon>
        <taxon>Bacillati</taxon>
        <taxon>Actinomycetota</taxon>
        <taxon>Actinomycetes</taxon>
        <taxon>Cryptosporangiales</taxon>
        <taxon>Cryptosporangiaceae</taxon>
        <taxon>Cryptosporangium</taxon>
    </lineage>
</organism>
<keyword evidence="3" id="KW-1133">Transmembrane helix</keyword>
<keyword evidence="3" id="KW-0472">Membrane</keyword>
<feature type="region of interest" description="Disordered" evidence="2">
    <location>
        <begin position="1"/>
        <end position="21"/>
    </location>
</feature>
<dbReference type="RefSeq" id="WP_345732392.1">
    <property type="nucleotide sequence ID" value="NZ_BAAAYN010000048.1"/>
</dbReference>
<dbReference type="Pfam" id="PF11611">
    <property type="entry name" value="DUF4352"/>
    <property type="match status" value="1"/>
</dbReference>
<dbReference type="Proteomes" id="UP001501676">
    <property type="component" value="Unassembled WGS sequence"/>
</dbReference>
<reference evidence="6" key="1">
    <citation type="journal article" date="2019" name="Int. J. Syst. Evol. Microbiol.">
        <title>The Global Catalogue of Microorganisms (GCM) 10K type strain sequencing project: providing services to taxonomists for standard genome sequencing and annotation.</title>
        <authorList>
            <consortium name="The Broad Institute Genomics Platform"/>
            <consortium name="The Broad Institute Genome Sequencing Center for Infectious Disease"/>
            <person name="Wu L."/>
            <person name="Ma J."/>
        </authorList>
    </citation>
    <scope>NUCLEOTIDE SEQUENCE [LARGE SCALE GENOMIC DNA]</scope>
    <source>
        <strain evidence="6">JCM 9458</strain>
    </source>
</reference>
<comment type="caution">
    <text evidence="5">The sequence shown here is derived from an EMBL/GenBank/DDBJ whole genome shotgun (WGS) entry which is preliminary data.</text>
</comment>
<evidence type="ECO:0000256" key="2">
    <source>
        <dbReference type="SAM" id="MobiDB-lite"/>
    </source>
</evidence>
<evidence type="ECO:0000256" key="1">
    <source>
        <dbReference type="ARBA" id="ARBA00022729"/>
    </source>
</evidence>
<feature type="domain" description="DUF4352" evidence="4">
    <location>
        <begin position="94"/>
        <end position="211"/>
    </location>
</feature>
<keyword evidence="1" id="KW-0732">Signal</keyword>
<sequence>MAQPEAPGYYSGYGTPPPPEQPKRSVGLIVGAIIAVAVLIMIAGGVIAAVYVSNRGSSDDPAVASSSDPAAADPASSSDPGADSTAPTSGRGVIGKPVRQGDLLITVTSAPRCGTKTVGSGYGAYESEKGHFCLIDLKFENTGAKAVKPKDFGTKLIDENGGEALVEWQSYKANPDDKLPLFENIYPKKSATGVIVFDIPTDQKPATLKMNPVGDYDDEVEISLK</sequence>
<dbReference type="InterPro" id="IPR029051">
    <property type="entry name" value="DUF4352"/>
</dbReference>
<dbReference type="Gene3D" id="2.60.40.1240">
    <property type="match status" value="1"/>
</dbReference>
<keyword evidence="6" id="KW-1185">Reference proteome</keyword>
<feature type="region of interest" description="Disordered" evidence="2">
    <location>
        <begin position="58"/>
        <end position="96"/>
    </location>
</feature>
<evidence type="ECO:0000313" key="6">
    <source>
        <dbReference type="Proteomes" id="UP001501676"/>
    </source>
</evidence>
<gene>
    <name evidence="5" type="ORF">GCM10020369_68260</name>
</gene>
<proteinExistence type="predicted"/>
<dbReference type="EMBL" id="BAAAYN010000048">
    <property type="protein sequence ID" value="GAA3395376.1"/>
    <property type="molecule type" value="Genomic_DNA"/>
</dbReference>
<keyword evidence="3" id="KW-0812">Transmembrane</keyword>
<feature type="compositionally biased region" description="Low complexity" evidence="2">
    <location>
        <begin position="59"/>
        <end position="87"/>
    </location>
</feature>
<accession>A0ABP6T9W8</accession>
<evidence type="ECO:0000256" key="3">
    <source>
        <dbReference type="SAM" id="Phobius"/>
    </source>
</evidence>
<evidence type="ECO:0000259" key="4">
    <source>
        <dbReference type="Pfam" id="PF11611"/>
    </source>
</evidence>
<feature type="transmembrane region" description="Helical" evidence="3">
    <location>
        <begin position="26"/>
        <end position="52"/>
    </location>
</feature>
<dbReference type="InterPro" id="IPR029050">
    <property type="entry name" value="Immunoprotect_excell_Ig-like"/>
</dbReference>
<name>A0ABP6T9W8_9ACTN</name>
<protein>
    <recommendedName>
        <fullName evidence="4">DUF4352 domain-containing protein</fullName>
    </recommendedName>
</protein>